<gene>
    <name evidence="2" type="ORF">SYN_03432</name>
</gene>
<dbReference type="Proteomes" id="UP000001933">
    <property type="component" value="Chromosome"/>
</dbReference>
<sequence length="90" mass="10280">MEVFYSTSFSVPMVQLSLLLLLSTLALLFSRIKLALLINYCFTLYWGYILNMDVIQDAGQGITDTFTYMYFGFGLIILMLALVGFIVQRD</sequence>
<evidence type="ECO:0000313" key="3">
    <source>
        <dbReference type="Proteomes" id="UP000001933"/>
    </source>
</evidence>
<keyword evidence="3" id="KW-1185">Reference proteome</keyword>
<reference evidence="2 3" key="1">
    <citation type="journal article" date="2007" name="Proc. Natl. Acad. Sci. U.S.A.">
        <title>The genome of Syntrophus aciditrophicus: life at the thermodynamic limit of microbial growth.</title>
        <authorList>
            <person name="McInerney M.J."/>
            <person name="Rohlin L."/>
            <person name="Mouttaki H."/>
            <person name="Kim U."/>
            <person name="Krupp R.S."/>
            <person name="Rios-Hernandez L."/>
            <person name="Sieber J."/>
            <person name="Struchtemeyer C.G."/>
            <person name="Bhattacharyya A."/>
            <person name="Campbell J.W."/>
            <person name="Gunsalus R.P."/>
        </authorList>
    </citation>
    <scope>NUCLEOTIDE SEQUENCE [LARGE SCALE GENOMIC DNA]</scope>
    <source>
        <strain evidence="2 3">SB</strain>
    </source>
</reference>
<keyword evidence="1" id="KW-0812">Transmembrane</keyword>
<dbReference type="EMBL" id="CP000252">
    <property type="protein sequence ID" value="ABC76650.1"/>
    <property type="molecule type" value="Genomic_DNA"/>
</dbReference>
<protein>
    <submittedName>
        <fullName evidence="2">Hypothetical membrane protein</fullName>
    </submittedName>
</protein>
<dbReference type="OrthoDB" id="9923573at2"/>
<dbReference type="AlphaFoldDB" id="Q2LRE0"/>
<dbReference type="eggNOG" id="ENOG502ZKRD">
    <property type="taxonomic scope" value="Bacteria"/>
</dbReference>
<keyword evidence="1" id="KW-0472">Membrane</keyword>
<dbReference type="STRING" id="56780.SYN_03432"/>
<dbReference type="KEGG" id="sat:SYN_03432"/>
<feature type="transmembrane region" description="Helical" evidence="1">
    <location>
        <begin position="67"/>
        <end position="87"/>
    </location>
</feature>
<proteinExistence type="predicted"/>
<name>Q2LRE0_SYNAS</name>
<organism evidence="2 3">
    <name type="scientific">Syntrophus aciditrophicus (strain SB)</name>
    <dbReference type="NCBI Taxonomy" id="56780"/>
    <lineage>
        <taxon>Bacteria</taxon>
        <taxon>Pseudomonadati</taxon>
        <taxon>Thermodesulfobacteriota</taxon>
        <taxon>Syntrophia</taxon>
        <taxon>Syntrophales</taxon>
        <taxon>Syntrophaceae</taxon>
        <taxon>Syntrophus</taxon>
    </lineage>
</organism>
<evidence type="ECO:0000256" key="1">
    <source>
        <dbReference type="SAM" id="Phobius"/>
    </source>
</evidence>
<dbReference type="RefSeq" id="WP_011416683.1">
    <property type="nucleotide sequence ID" value="NC_007759.1"/>
</dbReference>
<keyword evidence="1" id="KW-1133">Transmembrane helix</keyword>
<accession>Q2LRE0</accession>
<feature type="transmembrane region" description="Helical" evidence="1">
    <location>
        <begin position="36"/>
        <end position="55"/>
    </location>
</feature>
<dbReference type="InParanoid" id="Q2LRE0"/>
<feature type="transmembrane region" description="Helical" evidence="1">
    <location>
        <begin position="12"/>
        <end position="29"/>
    </location>
</feature>
<evidence type="ECO:0000313" key="2">
    <source>
        <dbReference type="EMBL" id="ABC76650.1"/>
    </source>
</evidence>
<dbReference type="HOGENOM" id="CLU_2368218_0_0_7"/>